<keyword evidence="2" id="KW-1185">Reference proteome</keyword>
<evidence type="ECO:0000313" key="1">
    <source>
        <dbReference type="EMBL" id="KAA1118900.1"/>
    </source>
</evidence>
<reference evidence="1 2" key="1">
    <citation type="submission" date="2019-05" db="EMBL/GenBank/DDBJ databases">
        <title>Emergence of the Ug99 lineage of the wheat stem rust pathogen through somatic hybridization.</title>
        <authorList>
            <person name="Li F."/>
            <person name="Upadhyaya N.M."/>
            <person name="Sperschneider J."/>
            <person name="Matny O."/>
            <person name="Nguyen-Phuc H."/>
            <person name="Mago R."/>
            <person name="Raley C."/>
            <person name="Miller M.E."/>
            <person name="Silverstein K.A.T."/>
            <person name="Henningsen E."/>
            <person name="Hirsch C.D."/>
            <person name="Visser B."/>
            <person name="Pretorius Z.A."/>
            <person name="Steffenson B.J."/>
            <person name="Schwessinger B."/>
            <person name="Dodds P.N."/>
            <person name="Figueroa M."/>
        </authorList>
    </citation>
    <scope>NUCLEOTIDE SEQUENCE [LARGE SCALE GENOMIC DNA]</scope>
    <source>
        <strain evidence="1">21-0</strain>
    </source>
</reference>
<name>A0A5B0R091_PUCGR</name>
<accession>A0A5B0R091</accession>
<dbReference type="Proteomes" id="UP000324748">
    <property type="component" value="Unassembled WGS sequence"/>
</dbReference>
<sequence>MGQTPEQGWDWDRDDSYDHTLYDTDRPDEIIRALDLTLVLHPVCNPSQPFLSLKLVKEHTRQTTKNRKQ</sequence>
<comment type="caution">
    <text evidence="1">The sequence shown here is derived from an EMBL/GenBank/DDBJ whole genome shotgun (WGS) entry which is preliminary data.</text>
</comment>
<dbReference type="AlphaFoldDB" id="A0A5B0R091"/>
<gene>
    <name evidence="1" type="ORF">PGT21_009899</name>
</gene>
<dbReference type="EMBL" id="VSWC01000001">
    <property type="protein sequence ID" value="KAA1118900.1"/>
    <property type="molecule type" value="Genomic_DNA"/>
</dbReference>
<proteinExistence type="predicted"/>
<protein>
    <submittedName>
        <fullName evidence="1">Uncharacterized protein</fullName>
    </submittedName>
</protein>
<dbReference type="OrthoDB" id="1046782at2759"/>
<evidence type="ECO:0000313" key="2">
    <source>
        <dbReference type="Proteomes" id="UP000324748"/>
    </source>
</evidence>
<organism evidence="1 2">
    <name type="scientific">Puccinia graminis f. sp. tritici</name>
    <dbReference type="NCBI Taxonomy" id="56615"/>
    <lineage>
        <taxon>Eukaryota</taxon>
        <taxon>Fungi</taxon>
        <taxon>Dikarya</taxon>
        <taxon>Basidiomycota</taxon>
        <taxon>Pucciniomycotina</taxon>
        <taxon>Pucciniomycetes</taxon>
        <taxon>Pucciniales</taxon>
        <taxon>Pucciniaceae</taxon>
        <taxon>Puccinia</taxon>
    </lineage>
</organism>